<dbReference type="SUPFAM" id="SSF54427">
    <property type="entry name" value="NTF2-like"/>
    <property type="match status" value="1"/>
</dbReference>
<dbReference type="InterPro" id="IPR037401">
    <property type="entry name" value="SnoaL-like"/>
</dbReference>
<dbReference type="AlphaFoldDB" id="A0A0C1Q8K2"/>
<dbReference type="InterPro" id="IPR032710">
    <property type="entry name" value="NTF2-like_dom_sf"/>
</dbReference>
<evidence type="ECO:0000313" key="3">
    <source>
        <dbReference type="Proteomes" id="UP000031327"/>
    </source>
</evidence>
<accession>A0A0C1Q8K2</accession>
<gene>
    <name evidence="2" type="ORF">JF50_14120</name>
</gene>
<name>A0A0C1Q8K2_9GAMM</name>
<dbReference type="Pfam" id="PF13577">
    <property type="entry name" value="SnoaL_4"/>
    <property type="match status" value="1"/>
</dbReference>
<evidence type="ECO:0000313" key="2">
    <source>
        <dbReference type="EMBL" id="KID57001.1"/>
    </source>
</evidence>
<evidence type="ECO:0000259" key="1">
    <source>
        <dbReference type="Pfam" id="PF13577"/>
    </source>
</evidence>
<dbReference type="RefSeq" id="WP_039610061.1">
    <property type="nucleotide sequence ID" value="NZ_JWIC01000006.1"/>
</dbReference>
<dbReference type="Gene3D" id="3.10.450.50">
    <property type="match status" value="1"/>
</dbReference>
<reference evidence="2 3" key="1">
    <citation type="submission" date="2014-12" db="EMBL/GenBank/DDBJ databases">
        <title>Draft Genome Sequence of Pseudoalteromonas luteoviolacea HI1.</title>
        <authorList>
            <person name="Asahina A.Y."/>
            <person name="Hadfield M.G."/>
        </authorList>
    </citation>
    <scope>NUCLEOTIDE SEQUENCE [LARGE SCALE GENOMIC DNA]</scope>
    <source>
        <strain evidence="2 3">HI1</strain>
    </source>
</reference>
<comment type="caution">
    <text evidence="2">The sequence shown here is derived from an EMBL/GenBank/DDBJ whole genome shotgun (WGS) entry which is preliminary data.</text>
</comment>
<dbReference type="PROSITE" id="PS51257">
    <property type="entry name" value="PROKAR_LIPOPROTEIN"/>
    <property type="match status" value="1"/>
</dbReference>
<protein>
    <recommendedName>
        <fullName evidence="1">SnoaL-like domain-containing protein</fullName>
    </recommendedName>
</protein>
<feature type="domain" description="SnoaL-like" evidence="1">
    <location>
        <begin position="28"/>
        <end position="145"/>
    </location>
</feature>
<sequence>MKQLCVFPFVFLTACSLTKPIDPSVHQQCEQTLYQYPEIRDKGTTEQYVSLFTENATFNVEKLNISLVGHQALAARFESAKKQKKSIHLMTSSRIFLDENARIRANSNFILYQKNKNNEGETTVIAGRYLDDLIVTDSTCKFSHREVIVDRVDTL</sequence>
<dbReference type="Proteomes" id="UP000031327">
    <property type="component" value="Unassembled WGS sequence"/>
</dbReference>
<organism evidence="2 3">
    <name type="scientific">Pseudoalteromonas luteoviolacea</name>
    <dbReference type="NCBI Taxonomy" id="43657"/>
    <lineage>
        <taxon>Bacteria</taxon>
        <taxon>Pseudomonadati</taxon>
        <taxon>Pseudomonadota</taxon>
        <taxon>Gammaproteobacteria</taxon>
        <taxon>Alteromonadales</taxon>
        <taxon>Pseudoalteromonadaceae</taxon>
        <taxon>Pseudoalteromonas</taxon>
    </lineage>
</organism>
<dbReference type="OrthoDB" id="6312483at2"/>
<proteinExistence type="predicted"/>
<dbReference type="EMBL" id="JWIC01000006">
    <property type="protein sequence ID" value="KID57001.1"/>
    <property type="molecule type" value="Genomic_DNA"/>
</dbReference>